<accession>A0ABN8T1E5</accession>
<dbReference type="Proteomes" id="UP001159427">
    <property type="component" value="Unassembled WGS sequence"/>
</dbReference>
<dbReference type="EMBL" id="CALNXI010005205">
    <property type="protein sequence ID" value="CAH3197138.1"/>
    <property type="molecule type" value="Genomic_DNA"/>
</dbReference>
<gene>
    <name evidence="2" type="ORF">PEVE_00034418</name>
</gene>
<protein>
    <submittedName>
        <fullName evidence="2">Uncharacterized protein</fullName>
    </submittedName>
</protein>
<keyword evidence="1" id="KW-0819">tRNA processing</keyword>
<dbReference type="InterPro" id="IPR020103">
    <property type="entry name" value="PsdUridine_synth_cat_dom_sf"/>
</dbReference>
<feature type="non-terminal residue" evidence="2">
    <location>
        <position position="1"/>
    </location>
</feature>
<dbReference type="Gene3D" id="3.30.2350.20">
    <property type="entry name" value="TruD, catalytic domain"/>
    <property type="match status" value="1"/>
</dbReference>
<organism evidence="2 3">
    <name type="scientific">Porites evermanni</name>
    <dbReference type="NCBI Taxonomy" id="104178"/>
    <lineage>
        <taxon>Eukaryota</taxon>
        <taxon>Metazoa</taxon>
        <taxon>Cnidaria</taxon>
        <taxon>Anthozoa</taxon>
        <taxon>Hexacorallia</taxon>
        <taxon>Scleractinia</taxon>
        <taxon>Fungiina</taxon>
        <taxon>Poritidae</taxon>
        <taxon>Porites</taxon>
    </lineage>
</organism>
<comment type="caution">
    <text evidence="2">The sequence shown here is derived from an EMBL/GenBank/DDBJ whole genome shotgun (WGS) entry which is preliminary data.</text>
</comment>
<name>A0ABN8T1E5_9CNID</name>
<proteinExistence type="predicted"/>
<dbReference type="InterPro" id="IPR042214">
    <property type="entry name" value="TruD_catalytic"/>
</dbReference>
<reference evidence="2 3" key="1">
    <citation type="submission" date="2022-05" db="EMBL/GenBank/DDBJ databases">
        <authorList>
            <consortium name="Genoscope - CEA"/>
            <person name="William W."/>
        </authorList>
    </citation>
    <scope>NUCLEOTIDE SEQUENCE [LARGE SCALE GENOMIC DNA]</scope>
</reference>
<dbReference type="InterPro" id="IPR001656">
    <property type="entry name" value="PsdUridine_synth_TruD"/>
</dbReference>
<dbReference type="PANTHER" id="PTHR13326">
    <property type="entry name" value="TRNA PSEUDOURIDINE SYNTHASE D"/>
    <property type="match status" value="1"/>
</dbReference>
<evidence type="ECO:0000313" key="2">
    <source>
        <dbReference type="EMBL" id="CAH3197138.1"/>
    </source>
</evidence>
<evidence type="ECO:0000313" key="3">
    <source>
        <dbReference type="Proteomes" id="UP001159427"/>
    </source>
</evidence>
<sequence>DYGLQPVKGHLVGASKKSADCTVNSDNPQVEDVVDFISEPSRTAVTVLTEEHLTSGQYTIHDVVLPLPAVVYPDNHMKDHYKKIMADDGLDISNMRHKVKDYSLSGAYR</sequence>
<dbReference type="SUPFAM" id="SSF55120">
    <property type="entry name" value="Pseudouridine synthase"/>
    <property type="match status" value="1"/>
</dbReference>
<evidence type="ECO:0000256" key="1">
    <source>
        <dbReference type="ARBA" id="ARBA00022694"/>
    </source>
</evidence>
<dbReference type="PANTHER" id="PTHR13326:SF31">
    <property type="entry name" value="PSEUDOURIDYLATE SYNTHASE 7 HOMOLOG"/>
    <property type="match status" value="1"/>
</dbReference>
<keyword evidence="3" id="KW-1185">Reference proteome</keyword>